<keyword evidence="2" id="KW-1185">Reference proteome</keyword>
<accession>A0ABT4HQ47</accession>
<evidence type="ECO:0000313" key="1">
    <source>
        <dbReference type="EMBL" id="MCZ0732323.1"/>
    </source>
</evidence>
<proteinExistence type="predicted"/>
<comment type="caution">
    <text evidence="1">The sequence shown here is derived from an EMBL/GenBank/DDBJ whole genome shotgun (WGS) entry which is preliminary data.</text>
</comment>
<evidence type="ECO:0000313" key="2">
    <source>
        <dbReference type="Proteomes" id="UP001084650"/>
    </source>
</evidence>
<sequence>MLRAFREIVEQADLVAIGTGVDRSPDHLLAIGQQLGGDSLPLGVVFPVAAACPAI</sequence>
<dbReference type="Proteomes" id="UP001084650">
    <property type="component" value="Unassembled WGS sequence"/>
</dbReference>
<organism evidence="1 2">
    <name type="scientific">Mycolicibacterium iranicum</name>
    <name type="common">Mycobacterium iranicum</name>
    <dbReference type="NCBI Taxonomy" id="912594"/>
    <lineage>
        <taxon>Bacteria</taxon>
        <taxon>Bacillati</taxon>
        <taxon>Actinomycetota</taxon>
        <taxon>Actinomycetes</taxon>
        <taxon>Mycobacteriales</taxon>
        <taxon>Mycobacteriaceae</taxon>
        <taxon>Mycolicibacterium</taxon>
    </lineage>
</organism>
<reference evidence="1" key="1">
    <citation type="submission" date="2022-12" db="EMBL/GenBank/DDBJ databases">
        <title>Whole genome sequence of Mycolicibacterium iranicum strain SBH312.</title>
        <authorList>
            <person name="Jani J."/>
            <person name="Arifin Mustapha Z."/>
            <person name="Ahmed K."/>
            <person name="Kai Ling C."/>
        </authorList>
    </citation>
    <scope>NUCLEOTIDE SEQUENCE</scope>
    <source>
        <strain evidence="1">SBH312</strain>
    </source>
</reference>
<gene>
    <name evidence="1" type="ORF">OY187_30170</name>
</gene>
<protein>
    <submittedName>
        <fullName evidence="1">Uncharacterized protein</fullName>
    </submittedName>
</protein>
<dbReference type="EMBL" id="JAPQYE010000028">
    <property type="protein sequence ID" value="MCZ0732323.1"/>
    <property type="molecule type" value="Genomic_DNA"/>
</dbReference>
<dbReference type="RefSeq" id="WP_268788039.1">
    <property type="nucleotide sequence ID" value="NZ_JAPQYE010000028.1"/>
</dbReference>
<name>A0ABT4HQ47_MYCIR</name>